<keyword evidence="3" id="KW-1185">Reference proteome</keyword>
<dbReference type="RefSeq" id="WP_026640686.1">
    <property type="nucleotide sequence ID" value="NZ_NEVI01000001.1"/>
</dbReference>
<protein>
    <submittedName>
        <fullName evidence="2">YggT family protein</fullName>
    </submittedName>
</protein>
<evidence type="ECO:0000313" key="2">
    <source>
        <dbReference type="EMBL" id="OZI27462.1"/>
    </source>
</evidence>
<dbReference type="GO" id="GO:0016020">
    <property type="term" value="C:membrane"/>
    <property type="evidence" value="ECO:0007669"/>
    <property type="project" value="InterPro"/>
</dbReference>
<dbReference type="AlphaFoldDB" id="A0A261RS06"/>
<gene>
    <name evidence="2" type="ORF">CAL19_01645</name>
</gene>
<feature type="transmembrane region" description="Helical" evidence="1">
    <location>
        <begin position="69"/>
        <end position="95"/>
    </location>
</feature>
<dbReference type="InterPro" id="IPR003425">
    <property type="entry name" value="CCB3/YggT"/>
</dbReference>
<evidence type="ECO:0000256" key="1">
    <source>
        <dbReference type="SAM" id="Phobius"/>
    </source>
</evidence>
<dbReference type="EMBL" id="NEVK01000001">
    <property type="protein sequence ID" value="OZI27462.1"/>
    <property type="molecule type" value="Genomic_DNA"/>
</dbReference>
<feature type="transmembrane region" description="Helical" evidence="1">
    <location>
        <begin position="107"/>
        <end position="125"/>
    </location>
</feature>
<comment type="caution">
    <text evidence="2">The sequence shown here is derived from an EMBL/GenBank/DDBJ whole genome shotgun (WGS) entry which is preliminary data.</text>
</comment>
<dbReference type="Proteomes" id="UP000216947">
    <property type="component" value="Unassembled WGS sequence"/>
</dbReference>
<dbReference type="Pfam" id="PF02325">
    <property type="entry name" value="CCB3_YggT"/>
    <property type="match status" value="2"/>
</dbReference>
<accession>A0A261RS06</accession>
<keyword evidence="1" id="KW-1133">Transmembrane helix</keyword>
<feature type="transmembrane region" description="Helical" evidence="1">
    <location>
        <begin position="7"/>
        <end position="27"/>
    </location>
</feature>
<proteinExistence type="predicted"/>
<name>A0A261RS06_9BORD</name>
<reference evidence="3" key="1">
    <citation type="submission" date="2017-05" db="EMBL/GenBank/DDBJ databases">
        <title>Complete and WGS of Bordetella genogroups.</title>
        <authorList>
            <person name="Spilker T."/>
            <person name="Lipuma J."/>
        </authorList>
    </citation>
    <scope>NUCLEOTIDE SEQUENCE [LARGE SCALE GENOMIC DNA]</scope>
    <source>
        <strain evidence="3">AU18089</strain>
    </source>
</reference>
<keyword evidence="1" id="KW-0472">Membrane</keyword>
<sequence>MLGDILRFLLEITFTLFGAALIARAWIHAVRLHPFNPLARGIYQATNWLVLPIRKVIPAGNSIDWTSLVAAWLTALAYLALMWLLAVGSLIPAALVPAALGSSLLMVIKWALNLIVWLTLLQAVLSWVNPMSPLMALLQTLTAPLLDPIRRLLPRTAAIDFSPLILLILAQVVLMMLARLTYGLLGV</sequence>
<organism evidence="2 3">
    <name type="scientific">Bordetella genomosp. 7</name>
    <dbReference type="NCBI Taxonomy" id="1416805"/>
    <lineage>
        <taxon>Bacteria</taxon>
        <taxon>Pseudomonadati</taxon>
        <taxon>Pseudomonadota</taxon>
        <taxon>Betaproteobacteria</taxon>
        <taxon>Burkholderiales</taxon>
        <taxon>Alcaligenaceae</taxon>
        <taxon>Bordetella</taxon>
    </lineage>
</organism>
<evidence type="ECO:0000313" key="3">
    <source>
        <dbReference type="Proteomes" id="UP000216947"/>
    </source>
</evidence>
<dbReference type="OrthoDB" id="9806665at2"/>
<keyword evidence="1" id="KW-0812">Transmembrane</keyword>
<feature type="transmembrane region" description="Helical" evidence="1">
    <location>
        <begin position="161"/>
        <end position="182"/>
    </location>
</feature>